<accession>A0AAE7ALX7</accession>
<evidence type="ECO:0000313" key="3">
    <source>
        <dbReference type="EMBL" id="QJT31766.1"/>
    </source>
</evidence>
<dbReference type="AlphaFoldDB" id="A0AAE7ALX7"/>
<dbReference type="GO" id="GO:0006355">
    <property type="term" value="P:regulation of DNA-templated transcription"/>
    <property type="evidence" value="ECO:0007669"/>
    <property type="project" value="InterPro"/>
</dbReference>
<dbReference type="Gene3D" id="1.10.260.40">
    <property type="entry name" value="lambda repressor-like DNA-binding domains"/>
    <property type="match status" value="1"/>
</dbReference>
<feature type="domain" description="HTH lacI-type" evidence="1">
    <location>
        <begin position="7"/>
        <end position="34"/>
    </location>
</feature>
<evidence type="ECO:0000259" key="1">
    <source>
        <dbReference type="Pfam" id="PF00356"/>
    </source>
</evidence>
<name>A0AAE7ALX7_AERME</name>
<keyword evidence="6" id="KW-1185">Reference proteome</keyword>
<proteinExistence type="predicted"/>
<dbReference type="EMBL" id="CP038448">
    <property type="protein sequence ID" value="QJT39343.1"/>
    <property type="molecule type" value="Genomic_DNA"/>
</dbReference>
<organism evidence="3 5">
    <name type="scientific">Aeromonas media</name>
    <dbReference type="NCBI Taxonomy" id="651"/>
    <lineage>
        <taxon>Bacteria</taxon>
        <taxon>Pseudomonadati</taxon>
        <taxon>Pseudomonadota</taxon>
        <taxon>Gammaproteobacteria</taxon>
        <taxon>Aeromonadales</taxon>
        <taxon>Aeromonadaceae</taxon>
        <taxon>Aeromonas</taxon>
    </lineage>
</organism>
<reference evidence="5 6" key="1">
    <citation type="submission" date="2019-03" db="EMBL/GenBank/DDBJ databases">
        <title>Novel transposon Tn6433 accelerates the dissemination of tet(E) in Aeromonas from aerobic biofilm under oxytetracycline stress.</title>
        <authorList>
            <person name="Shi Y."/>
            <person name="Tian Z."/>
            <person name="Zhang Y."/>
            <person name="Zhang H."/>
            <person name="Yang M."/>
        </authorList>
    </citation>
    <scope>NUCLEOTIDE SEQUENCE [LARGE SCALE GENOMIC DNA]</scope>
    <source>
        <strain evidence="4 6">R50-22</strain>
        <strain evidence="3 5">T5-8</strain>
    </source>
</reference>
<protein>
    <submittedName>
        <fullName evidence="2">LacI family DNA-binding transcriptional regulator</fullName>
    </submittedName>
    <submittedName>
        <fullName evidence="3">LacI family transcriptional regulator</fullName>
    </submittedName>
</protein>
<dbReference type="Pfam" id="PF00356">
    <property type="entry name" value="LacI"/>
    <property type="match status" value="1"/>
</dbReference>
<sequence length="55" mass="5721">MNKQRITMSAIAAAAGVSQSTVSLVLNGSSAVKLSFRGNPGGRPTTYGWRDIAKP</sequence>
<evidence type="ECO:0000313" key="4">
    <source>
        <dbReference type="EMBL" id="QJT39343.1"/>
    </source>
</evidence>
<evidence type="ECO:0000313" key="6">
    <source>
        <dbReference type="Proteomes" id="UP000502657"/>
    </source>
</evidence>
<evidence type="ECO:0000313" key="2">
    <source>
        <dbReference type="EMBL" id="MCV3286933.1"/>
    </source>
</evidence>
<dbReference type="EMBL" id="CP038444">
    <property type="protein sequence ID" value="QJT31766.1"/>
    <property type="molecule type" value="Genomic_DNA"/>
</dbReference>
<dbReference type="EMBL" id="JAJVCY010000002">
    <property type="protein sequence ID" value="MCV3286933.1"/>
    <property type="molecule type" value="Genomic_DNA"/>
</dbReference>
<dbReference type="Proteomes" id="UP001208651">
    <property type="component" value="Unassembled WGS sequence"/>
</dbReference>
<dbReference type="InterPro" id="IPR000843">
    <property type="entry name" value="HTH_LacI"/>
</dbReference>
<dbReference type="SUPFAM" id="SSF47413">
    <property type="entry name" value="lambda repressor-like DNA-binding domains"/>
    <property type="match status" value="1"/>
</dbReference>
<evidence type="ECO:0000313" key="5">
    <source>
        <dbReference type="Proteomes" id="UP000502006"/>
    </source>
</evidence>
<dbReference type="InterPro" id="IPR010982">
    <property type="entry name" value="Lambda_DNA-bd_dom_sf"/>
</dbReference>
<dbReference type="Proteomes" id="UP000502657">
    <property type="component" value="Chromosome"/>
</dbReference>
<keyword evidence="2" id="KW-0238">DNA-binding</keyword>
<dbReference type="RefSeq" id="WP_082030029.1">
    <property type="nucleotide sequence ID" value="NZ_CAAKNK010000025.1"/>
</dbReference>
<dbReference type="GO" id="GO:0003677">
    <property type="term" value="F:DNA binding"/>
    <property type="evidence" value="ECO:0007669"/>
    <property type="project" value="UniProtKB-KW"/>
</dbReference>
<gene>
    <name evidence="3" type="ORF">E4186_17395</name>
    <name evidence="4" type="ORF">E4188_13095</name>
    <name evidence="2" type="ORF">LZT28_01480</name>
</gene>
<reference evidence="2" key="2">
    <citation type="submission" date="2022-01" db="EMBL/GenBank/DDBJ databases">
        <title>Comparison of Fish pathogen Aeromonas spp.</title>
        <authorList>
            <person name="Dubey S."/>
            <person name="Sorum H."/>
            <person name="Munangandu H.M."/>
        </authorList>
    </citation>
    <scope>NUCLEOTIDE SEQUENCE</scope>
    <source>
        <strain evidence="2">SD/21-15</strain>
    </source>
</reference>
<dbReference type="Proteomes" id="UP000502006">
    <property type="component" value="Chromosome"/>
</dbReference>